<dbReference type="GO" id="GO:0008233">
    <property type="term" value="F:peptidase activity"/>
    <property type="evidence" value="ECO:0007669"/>
    <property type="project" value="UniProtKB-KW"/>
</dbReference>
<dbReference type="AlphaFoldDB" id="A0AAD6MB72"/>
<reference evidence="5" key="1">
    <citation type="journal article" date="2023" name="Mol. Ecol. Resour.">
        <title>Chromosome-level genome assembly of a triploid poplar Populus alba 'Berolinensis'.</title>
        <authorList>
            <person name="Chen S."/>
            <person name="Yu Y."/>
            <person name="Wang X."/>
            <person name="Wang S."/>
            <person name="Zhang T."/>
            <person name="Zhou Y."/>
            <person name="He R."/>
            <person name="Meng N."/>
            <person name="Wang Y."/>
            <person name="Liu W."/>
            <person name="Liu Z."/>
            <person name="Liu J."/>
            <person name="Guo Q."/>
            <person name="Huang H."/>
            <person name="Sederoff R.R."/>
            <person name="Wang G."/>
            <person name="Qu G."/>
            <person name="Chen S."/>
        </authorList>
    </citation>
    <scope>NUCLEOTIDE SEQUENCE</scope>
    <source>
        <strain evidence="5">SC-2020</strain>
    </source>
</reference>
<dbReference type="EMBL" id="JAQIZT010000010">
    <property type="protein sequence ID" value="KAJ6982255.1"/>
    <property type="molecule type" value="Genomic_DNA"/>
</dbReference>
<accession>A0AAD6MB72</accession>
<sequence>MSSLAAARADNFLLPAGMVPEEGWVEQISWAACFERESKKVGPGYFDYKIPAATSLGLHALLAKLTAPPTNPDTFLARHSSTFSPSHCFSSLCQLVPQPDPNPCNHTRLHGPCRYEYVYSDGSKTSGFFSKETTTLNTSSGRAMKLRSLAFGCGFHVSGPSVPGRVLMEPMK</sequence>
<dbReference type="SUPFAM" id="SSF50630">
    <property type="entry name" value="Acid proteases"/>
    <property type="match status" value="1"/>
</dbReference>
<dbReference type="PANTHER" id="PTHR47967:SF46">
    <property type="entry name" value="ASPARTIC PROTEINASE NEPENTHESIN-1"/>
    <property type="match status" value="1"/>
</dbReference>
<proteinExistence type="inferred from homology"/>
<evidence type="ECO:0000256" key="3">
    <source>
        <dbReference type="ARBA" id="ARBA00022801"/>
    </source>
</evidence>
<comment type="similarity">
    <text evidence="1">Belongs to the peptidase A1 family.</text>
</comment>
<evidence type="ECO:0000313" key="6">
    <source>
        <dbReference type="Proteomes" id="UP001164929"/>
    </source>
</evidence>
<feature type="domain" description="Xylanase inhibitor N-terminal" evidence="4">
    <location>
        <begin position="72"/>
        <end position="155"/>
    </location>
</feature>
<organism evidence="5 6">
    <name type="scientific">Populus alba x Populus x berolinensis</name>
    <dbReference type="NCBI Taxonomy" id="444605"/>
    <lineage>
        <taxon>Eukaryota</taxon>
        <taxon>Viridiplantae</taxon>
        <taxon>Streptophyta</taxon>
        <taxon>Embryophyta</taxon>
        <taxon>Tracheophyta</taxon>
        <taxon>Spermatophyta</taxon>
        <taxon>Magnoliopsida</taxon>
        <taxon>eudicotyledons</taxon>
        <taxon>Gunneridae</taxon>
        <taxon>Pentapetalae</taxon>
        <taxon>rosids</taxon>
        <taxon>fabids</taxon>
        <taxon>Malpighiales</taxon>
        <taxon>Salicaceae</taxon>
        <taxon>Saliceae</taxon>
        <taxon>Populus</taxon>
    </lineage>
</organism>
<dbReference type="Gene3D" id="2.40.70.10">
    <property type="entry name" value="Acid Proteases"/>
    <property type="match status" value="1"/>
</dbReference>
<keyword evidence="2" id="KW-0645">Protease</keyword>
<evidence type="ECO:0000256" key="1">
    <source>
        <dbReference type="ARBA" id="ARBA00007447"/>
    </source>
</evidence>
<name>A0AAD6MB72_9ROSI</name>
<keyword evidence="6" id="KW-1185">Reference proteome</keyword>
<dbReference type="Pfam" id="PF14543">
    <property type="entry name" value="TAXi_N"/>
    <property type="match status" value="1"/>
</dbReference>
<evidence type="ECO:0000259" key="4">
    <source>
        <dbReference type="Pfam" id="PF14543"/>
    </source>
</evidence>
<dbReference type="PANTHER" id="PTHR47967">
    <property type="entry name" value="OS07G0603500 PROTEIN-RELATED"/>
    <property type="match status" value="1"/>
</dbReference>
<keyword evidence="3" id="KW-0378">Hydrolase</keyword>
<evidence type="ECO:0000313" key="5">
    <source>
        <dbReference type="EMBL" id="KAJ6982255.1"/>
    </source>
</evidence>
<dbReference type="GO" id="GO:0006508">
    <property type="term" value="P:proteolysis"/>
    <property type="evidence" value="ECO:0007669"/>
    <property type="project" value="UniProtKB-KW"/>
</dbReference>
<dbReference type="InterPro" id="IPR051708">
    <property type="entry name" value="Plant_Aspart_Prot_A1"/>
</dbReference>
<protein>
    <recommendedName>
        <fullName evidence="4">Xylanase inhibitor N-terminal domain-containing protein</fullName>
    </recommendedName>
</protein>
<dbReference type="InterPro" id="IPR021109">
    <property type="entry name" value="Peptidase_aspartic_dom_sf"/>
</dbReference>
<dbReference type="Proteomes" id="UP001164929">
    <property type="component" value="Chromosome 10"/>
</dbReference>
<comment type="caution">
    <text evidence="5">The sequence shown here is derived from an EMBL/GenBank/DDBJ whole genome shotgun (WGS) entry which is preliminary data.</text>
</comment>
<dbReference type="InterPro" id="IPR032861">
    <property type="entry name" value="TAXi_N"/>
</dbReference>
<evidence type="ECO:0000256" key="2">
    <source>
        <dbReference type="ARBA" id="ARBA00022670"/>
    </source>
</evidence>
<gene>
    <name evidence="5" type="ORF">NC653_025383</name>
</gene>